<dbReference type="AlphaFoldDB" id="A0A150F3T6"/>
<organism evidence="1 2">
    <name type="scientific">Bacillus nakamurai</name>
    <dbReference type="NCBI Taxonomy" id="1793963"/>
    <lineage>
        <taxon>Bacteria</taxon>
        <taxon>Bacillati</taxon>
        <taxon>Bacillota</taxon>
        <taxon>Bacilli</taxon>
        <taxon>Bacillales</taxon>
        <taxon>Bacillaceae</taxon>
        <taxon>Bacillus</taxon>
    </lineage>
</organism>
<keyword evidence="2" id="KW-1185">Reference proteome</keyword>
<proteinExistence type="predicted"/>
<reference evidence="2" key="1">
    <citation type="submission" date="2016-02" db="EMBL/GenBank/DDBJ databases">
        <authorList>
            <person name="Dunlap C."/>
        </authorList>
    </citation>
    <scope>NUCLEOTIDE SEQUENCE [LARGE SCALE GENOMIC DNA]</scope>
    <source>
        <strain evidence="2">NRRL B-41092</strain>
    </source>
</reference>
<comment type="caution">
    <text evidence="1">The sequence shown here is derived from an EMBL/GenBank/DDBJ whole genome shotgun (WGS) entry which is preliminary data.</text>
</comment>
<dbReference type="RefSeq" id="WP_061523383.1">
    <property type="nucleotide sequence ID" value="NZ_JARLZY010000012.1"/>
</dbReference>
<evidence type="ECO:0000313" key="2">
    <source>
        <dbReference type="Proteomes" id="UP000075430"/>
    </source>
</evidence>
<dbReference type="EMBL" id="LSBA01000039">
    <property type="protein sequence ID" value="KXZ13157.1"/>
    <property type="molecule type" value="Genomic_DNA"/>
</dbReference>
<dbReference type="OrthoDB" id="9757917at2"/>
<name>A0A150F3T6_9BACI</name>
<gene>
    <name evidence="1" type="ORF">AXI58_05645</name>
</gene>
<accession>A0A150F3T6</accession>
<dbReference type="Proteomes" id="UP000075430">
    <property type="component" value="Unassembled WGS sequence"/>
</dbReference>
<dbReference type="STRING" id="1793963.AXI58_05645"/>
<sequence>MKVGQDGGVNNFHSFFLDDLGDIISQGENETLRQYIEGIKNRTNIDENRAVIEEVLQPKNVPNGRWPSPVEHRLSLMQQVAVVMIYIRL</sequence>
<evidence type="ECO:0000313" key="1">
    <source>
        <dbReference type="EMBL" id="KXZ13157.1"/>
    </source>
</evidence>
<protein>
    <submittedName>
        <fullName evidence="1">Uncharacterized protein</fullName>
    </submittedName>
</protein>